<feature type="compositionally biased region" description="Low complexity" evidence="1">
    <location>
        <begin position="105"/>
        <end position="118"/>
    </location>
</feature>
<feature type="compositionally biased region" description="Polar residues" evidence="1">
    <location>
        <begin position="734"/>
        <end position="746"/>
    </location>
</feature>
<protein>
    <submittedName>
        <fullName evidence="2">Uncharacterized protein</fullName>
    </submittedName>
</protein>
<feature type="compositionally biased region" description="Polar residues" evidence="1">
    <location>
        <begin position="350"/>
        <end position="359"/>
    </location>
</feature>
<accession>A0A8H5LGK9</accession>
<feature type="region of interest" description="Disordered" evidence="1">
    <location>
        <begin position="68"/>
        <end position="141"/>
    </location>
</feature>
<evidence type="ECO:0000313" key="2">
    <source>
        <dbReference type="EMBL" id="KAF5356498.1"/>
    </source>
</evidence>
<feature type="compositionally biased region" description="Basic and acidic residues" evidence="1">
    <location>
        <begin position="775"/>
        <end position="789"/>
    </location>
</feature>
<feature type="compositionally biased region" description="Low complexity" evidence="1">
    <location>
        <begin position="622"/>
        <end position="648"/>
    </location>
</feature>
<dbReference type="EMBL" id="JAACJN010000246">
    <property type="protein sequence ID" value="KAF5356498.1"/>
    <property type="molecule type" value="Genomic_DNA"/>
</dbReference>
<feature type="region of interest" description="Disordered" evidence="1">
    <location>
        <begin position="428"/>
        <end position="448"/>
    </location>
</feature>
<feature type="compositionally biased region" description="Low complexity" evidence="1">
    <location>
        <begin position="270"/>
        <end position="283"/>
    </location>
</feature>
<dbReference type="Proteomes" id="UP000518752">
    <property type="component" value="Unassembled WGS sequence"/>
</dbReference>
<gene>
    <name evidence="2" type="ORF">D9757_012579</name>
</gene>
<feature type="compositionally biased region" description="Pro residues" evidence="1">
    <location>
        <begin position="77"/>
        <end position="87"/>
    </location>
</feature>
<feature type="region of interest" description="Disordered" evidence="1">
    <location>
        <begin position="481"/>
        <end position="544"/>
    </location>
</feature>
<keyword evidence="3" id="KW-1185">Reference proteome</keyword>
<evidence type="ECO:0000256" key="1">
    <source>
        <dbReference type="SAM" id="MobiDB-lite"/>
    </source>
</evidence>
<feature type="compositionally biased region" description="Polar residues" evidence="1">
    <location>
        <begin position="367"/>
        <end position="381"/>
    </location>
</feature>
<organism evidence="2 3">
    <name type="scientific">Collybiopsis confluens</name>
    <dbReference type="NCBI Taxonomy" id="2823264"/>
    <lineage>
        <taxon>Eukaryota</taxon>
        <taxon>Fungi</taxon>
        <taxon>Dikarya</taxon>
        <taxon>Basidiomycota</taxon>
        <taxon>Agaricomycotina</taxon>
        <taxon>Agaricomycetes</taxon>
        <taxon>Agaricomycetidae</taxon>
        <taxon>Agaricales</taxon>
        <taxon>Marasmiineae</taxon>
        <taxon>Omphalotaceae</taxon>
        <taxon>Collybiopsis</taxon>
    </lineage>
</organism>
<evidence type="ECO:0000313" key="3">
    <source>
        <dbReference type="Proteomes" id="UP000518752"/>
    </source>
</evidence>
<feature type="compositionally biased region" description="Polar residues" evidence="1">
    <location>
        <begin position="171"/>
        <end position="189"/>
    </location>
</feature>
<name>A0A8H5LGK9_9AGAR</name>
<sequence length="926" mass="99613">MFSTRNVQNIPGVKSGFAVQGQSKGIPGVHVFKGPTFSTFNMNPLSALSARFDSFDVGYRPTQPDVLATPANMYLPSHPPPPPPPPSHSYQQNPAAHNAQFGARSSNGASSSVSSRSQQPPPPPPRQQSHGHPSNYSIHPGISTDMYIYEASDAFSEFSPSPRPFLPELPNESSATRQTVIPISRSQSTSRDRDGRATPSLRPLHLRLRKRALLQAQTDLNLSLSHTQQIHILRIKAQPPMRGIFGTNGQVDRDLGPGRAFPPPSTTFVSAPRARASSSMSNRNVFSDSETDSDRLARANTALNAGYSYYYPESQVPNPARSTSPNAVGTHKRSPRDSLMFYNGIQHIQHSPDLNTTYPPLQPAPPSTSTTPVGKQASQRTEAPRLASSPLNPVITPAPPPIGLSISNSSQSSEYSILEVPSRSTHVQEVSSLSQTSPAEQAATNTPTTALPTYATVLSASPEPQYSHPNSSFPYSQIPAQVVSPTQSHSSSSSTTLNRSESSSSSTSTVARDRGTPSASPAGTVSDRAGSASLGSSQNYPMPRGAVATEDRSINGTAFAGMAATVTADPLNITQSGRRRSQSLLLTETELTMTKPAVKSGLRLDLMHSPPRMYSRPNGDRSALTSAAPSVPAPTAGPAAGHQQPPQARVRKDSTSQNMSSTPSTSHRTSRSYPNPPASYSNTNMNLGHGHGPNKYGRQAPVTANPVHQTVSVYGSYSYTIQVPEPVRRHSDGENPSLTDASNRSSVPFQTEFIPSLSNAASAATAAAIASSHRSGRESHVHAKPESNREIPAQMPTQRPEPSRTRSAEVAAQIRPIGIPIRPMDPVPLRSVRWNEDLICPSPIWPSQRKRGWFNRRGDQLWTNGGAFKGPQKGHEYPPDLDGYPEFGDGWMNEEGVRIDMAHRLIPKTPLRSALKTKRGNAPSRL</sequence>
<feature type="compositionally biased region" description="Polar residues" evidence="1">
    <location>
        <begin position="315"/>
        <end position="327"/>
    </location>
</feature>
<feature type="region of interest" description="Disordered" evidence="1">
    <location>
        <begin position="268"/>
        <end position="293"/>
    </location>
</feature>
<feature type="region of interest" description="Disordered" evidence="1">
    <location>
        <begin position="350"/>
        <end position="407"/>
    </location>
</feature>
<dbReference type="AlphaFoldDB" id="A0A8H5LGK9"/>
<feature type="region of interest" description="Disordered" evidence="1">
    <location>
        <begin position="768"/>
        <end position="807"/>
    </location>
</feature>
<reference evidence="2 3" key="1">
    <citation type="journal article" date="2020" name="ISME J.">
        <title>Uncovering the hidden diversity of litter-decomposition mechanisms in mushroom-forming fungi.</title>
        <authorList>
            <person name="Floudas D."/>
            <person name="Bentzer J."/>
            <person name="Ahren D."/>
            <person name="Johansson T."/>
            <person name="Persson P."/>
            <person name="Tunlid A."/>
        </authorList>
    </citation>
    <scope>NUCLEOTIDE SEQUENCE [LARGE SCALE GENOMIC DNA]</scope>
    <source>
        <strain evidence="2 3">CBS 406.79</strain>
    </source>
</reference>
<feature type="region of interest" description="Disordered" evidence="1">
    <location>
        <begin position="159"/>
        <end position="202"/>
    </location>
</feature>
<feature type="compositionally biased region" description="Low complexity" evidence="1">
    <location>
        <begin position="484"/>
        <end position="509"/>
    </location>
</feature>
<dbReference type="OrthoDB" id="3255922at2759"/>
<feature type="region of interest" description="Disordered" evidence="1">
    <location>
        <begin position="602"/>
        <end position="701"/>
    </location>
</feature>
<feature type="region of interest" description="Disordered" evidence="1">
    <location>
        <begin position="311"/>
        <end position="335"/>
    </location>
</feature>
<comment type="caution">
    <text evidence="2">The sequence shown here is derived from an EMBL/GenBank/DDBJ whole genome shotgun (WGS) entry which is preliminary data.</text>
</comment>
<feature type="region of interest" description="Disordered" evidence="1">
    <location>
        <begin position="727"/>
        <end position="746"/>
    </location>
</feature>
<proteinExistence type="predicted"/>
<feature type="compositionally biased region" description="Polar residues" evidence="1">
    <location>
        <begin position="428"/>
        <end position="439"/>
    </location>
</feature>